<keyword evidence="7" id="KW-0679">Respiratory chain</keyword>
<comment type="caution">
    <text evidence="13">The sequence shown here is derived from an EMBL/GenBank/DDBJ whole genome shotgun (WGS) entry which is preliminary data.</text>
</comment>
<dbReference type="AlphaFoldDB" id="A0A024GKQ9"/>
<dbReference type="STRING" id="65357.A0A024GKQ9"/>
<dbReference type="PANTHER" id="PTHR20900">
    <property type="entry name" value="NADH:UBIQUINONE OXIDOREDUCTASE B18-LIKE SUBUNIT"/>
    <property type="match status" value="1"/>
</dbReference>
<dbReference type="Proteomes" id="UP000053237">
    <property type="component" value="Unassembled WGS sequence"/>
</dbReference>
<dbReference type="OrthoDB" id="268414at2759"/>
<evidence type="ECO:0000256" key="12">
    <source>
        <dbReference type="ARBA" id="ARBA00023157"/>
    </source>
</evidence>
<evidence type="ECO:0000256" key="4">
    <source>
        <dbReference type="ARBA" id="ARBA00008006"/>
    </source>
</evidence>
<evidence type="ECO:0000256" key="3">
    <source>
        <dbReference type="ARBA" id="ARBA00004637"/>
    </source>
</evidence>
<evidence type="ECO:0000256" key="7">
    <source>
        <dbReference type="ARBA" id="ARBA00022660"/>
    </source>
</evidence>
<reference evidence="13 14" key="1">
    <citation type="submission" date="2012-05" db="EMBL/GenBank/DDBJ databases">
        <title>Recombination and specialization in a pathogen metapopulation.</title>
        <authorList>
            <person name="Gardiner A."/>
            <person name="Kemen E."/>
            <person name="Schultz-Larsen T."/>
            <person name="MacLean D."/>
            <person name="Van Oosterhout C."/>
            <person name="Jones J.D.G."/>
        </authorList>
    </citation>
    <scope>NUCLEOTIDE SEQUENCE [LARGE SCALE GENOMIC DNA]</scope>
    <source>
        <strain evidence="13 14">Ac Nc2</strain>
    </source>
</reference>
<name>A0A024GKQ9_9STRA</name>
<evidence type="ECO:0000256" key="10">
    <source>
        <dbReference type="ARBA" id="ARBA00023128"/>
    </source>
</evidence>
<dbReference type="EMBL" id="CAIX01000166">
    <property type="protein sequence ID" value="CCI47353.1"/>
    <property type="molecule type" value="Genomic_DNA"/>
</dbReference>
<dbReference type="PANTHER" id="PTHR20900:SF0">
    <property type="entry name" value="NADH DEHYDROGENASE [UBIQUINONE] 1 BETA SUBCOMPLEX SUBUNIT 7"/>
    <property type="match status" value="1"/>
</dbReference>
<comment type="function">
    <text evidence="1">Accessory subunit of the mitochondrial membrane respiratory chain NADH dehydrogenase (Complex I), that is believed not to be involved in catalysis. Complex I functions in the transfer of electrons from NADH to the respiratory chain. The immediate electron acceptor for the enzyme is believed to be ubiquinone.</text>
</comment>
<accession>A0A024GKQ9</accession>
<dbReference type="InterPro" id="IPR008698">
    <property type="entry name" value="NDUB7"/>
</dbReference>
<keyword evidence="11" id="KW-0472">Membrane</keyword>
<evidence type="ECO:0000256" key="2">
    <source>
        <dbReference type="ARBA" id="ARBA00004569"/>
    </source>
</evidence>
<evidence type="ECO:0000256" key="9">
    <source>
        <dbReference type="ARBA" id="ARBA00022982"/>
    </source>
</evidence>
<protein>
    <recommendedName>
        <fullName evidence="5">NADH dehydrogenase [ubiquinone] 1 beta subcomplex subunit 7</fullName>
    </recommendedName>
</protein>
<comment type="subcellular location">
    <subcellularLocation>
        <location evidence="3">Mitochondrion inner membrane</location>
        <topology evidence="3">Peripheral membrane protein</topology>
    </subcellularLocation>
    <subcellularLocation>
        <location evidence="2">Mitochondrion intermembrane space</location>
    </subcellularLocation>
</comment>
<keyword evidence="8" id="KW-0999">Mitochondrion inner membrane</keyword>
<evidence type="ECO:0000256" key="5">
    <source>
        <dbReference type="ARBA" id="ARBA00018677"/>
    </source>
</evidence>
<keyword evidence="12" id="KW-1015">Disulfide bond</keyword>
<keyword evidence="10" id="KW-0496">Mitochondrion</keyword>
<dbReference type="GO" id="GO:0005758">
    <property type="term" value="C:mitochondrial intermembrane space"/>
    <property type="evidence" value="ECO:0007669"/>
    <property type="project" value="UniProtKB-SubCell"/>
</dbReference>
<gene>
    <name evidence="13" type="ORF">BN9_083600</name>
</gene>
<keyword evidence="14" id="KW-1185">Reference proteome</keyword>
<evidence type="ECO:0000256" key="8">
    <source>
        <dbReference type="ARBA" id="ARBA00022792"/>
    </source>
</evidence>
<evidence type="ECO:0000256" key="1">
    <source>
        <dbReference type="ARBA" id="ARBA00003195"/>
    </source>
</evidence>
<sequence length="110" mass="13227">MRRTDNIIRYDKYSNFYILNSTEYRNIHSENMAHGYDVAPSRIATRKEMVDARVPLHFRDLCAGILIPLNECRRETLYAPWKCVDLRHAYEKCQYEEWKKRVEILNNNTA</sequence>
<keyword evidence="9" id="KW-0249">Electron transport</keyword>
<evidence type="ECO:0000313" key="14">
    <source>
        <dbReference type="Proteomes" id="UP000053237"/>
    </source>
</evidence>
<evidence type="ECO:0000256" key="6">
    <source>
        <dbReference type="ARBA" id="ARBA00022448"/>
    </source>
</evidence>
<proteinExistence type="inferred from homology"/>
<comment type="similarity">
    <text evidence="4">Belongs to the complex I NDUFB7 subunit family.</text>
</comment>
<evidence type="ECO:0000313" key="13">
    <source>
        <dbReference type="EMBL" id="CCI47353.1"/>
    </source>
</evidence>
<organism evidence="13 14">
    <name type="scientific">Albugo candida</name>
    <dbReference type="NCBI Taxonomy" id="65357"/>
    <lineage>
        <taxon>Eukaryota</taxon>
        <taxon>Sar</taxon>
        <taxon>Stramenopiles</taxon>
        <taxon>Oomycota</taxon>
        <taxon>Peronosporomycetes</taxon>
        <taxon>Albuginales</taxon>
        <taxon>Albuginaceae</taxon>
        <taxon>Albugo</taxon>
    </lineage>
</organism>
<dbReference type="Pfam" id="PF05676">
    <property type="entry name" value="NDUF_B7"/>
    <property type="match status" value="1"/>
</dbReference>
<dbReference type="GO" id="GO:0005743">
    <property type="term" value="C:mitochondrial inner membrane"/>
    <property type="evidence" value="ECO:0007669"/>
    <property type="project" value="UniProtKB-SubCell"/>
</dbReference>
<evidence type="ECO:0000256" key="11">
    <source>
        <dbReference type="ARBA" id="ARBA00023136"/>
    </source>
</evidence>
<keyword evidence="6" id="KW-0813">Transport</keyword>
<dbReference type="InParanoid" id="A0A024GKQ9"/>